<evidence type="ECO:0008006" key="3">
    <source>
        <dbReference type="Google" id="ProtNLM"/>
    </source>
</evidence>
<organism evidence="1 2">
    <name type="scientific">Flavobacterium polysaccharolyticum</name>
    <dbReference type="NCBI Taxonomy" id="3133148"/>
    <lineage>
        <taxon>Bacteria</taxon>
        <taxon>Pseudomonadati</taxon>
        <taxon>Bacteroidota</taxon>
        <taxon>Flavobacteriia</taxon>
        <taxon>Flavobacteriales</taxon>
        <taxon>Flavobacteriaceae</taxon>
        <taxon>Flavobacterium</taxon>
    </lineage>
</organism>
<proteinExistence type="predicted"/>
<reference evidence="1 2" key="1">
    <citation type="submission" date="2024-03" db="EMBL/GenBank/DDBJ databases">
        <title>Two novel species of the genus Flavobacterium exhibiting potentially degradation of complex polysaccharides.</title>
        <authorList>
            <person name="Lian X."/>
        </authorList>
    </citation>
    <scope>NUCLEOTIDE SEQUENCE [LARGE SCALE GENOMIC DNA]</scope>
    <source>
        <strain evidence="1 2">N6</strain>
    </source>
</reference>
<sequence>MKPEIVYVETGANHDGLAQIGKCYFSKTGLTIYFNGNVYQKDGRGSAGNYYDIETGKGYWISGVKKNGTDRHKFGKGIIEIDESVIDEYLKIIGETELQKNKFKLVQLNNVPAKEKATEILNEKHETEFDSSIRFKNPSDLTKIELENLIKHYNDFDLPKMYKKNRREFIEGLKNLEIELEKRNVQKNYV</sequence>
<comment type="caution">
    <text evidence="1">The sequence shown here is derived from an EMBL/GenBank/DDBJ whole genome shotgun (WGS) entry which is preliminary data.</text>
</comment>
<dbReference type="Proteomes" id="UP001468798">
    <property type="component" value="Unassembled WGS sequence"/>
</dbReference>
<dbReference type="EMBL" id="JBCGDP010000003">
    <property type="protein sequence ID" value="MEM0575827.1"/>
    <property type="molecule type" value="Genomic_DNA"/>
</dbReference>
<evidence type="ECO:0000313" key="1">
    <source>
        <dbReference type="EMBL" id="MEM0575827.1"/>
    </source>
</evidence>
<dbReference type="RefSeq" id="WP_342690895.1">
    <property type="nucleotide sequence ID" value="NZ_JBCGDP010000003.1"/>
</dbReference>
<protein>
    <recommendedName>
        <fullName evidence="3">MORN repeat-containing protein</fullName>
    </recommendedName>
</protein>
<keyword evidence="2" id="KW-1185">Reference proteome</keyword>
<gene>
    <name evidence="1" type="ORF">WFZ86_04905</name>
</gene>
<accession>A0ABU9NN93</accession>
<name>A0ABU9NN93_9FLAO</name>
<evidence type="ECO:0000313" key="2">
    <source>
        <dbReference type="Proteomes" id="UP001468798"/>
    </source>
</evidence>